<comment type="function">
    <text evidence="2">Membrane-anchoring subunit of succinate dehydrogenase (SDH).</text>
</comment>
<evidence type="ECO:0000256" key="7">
    <source>
        <dbReference type="ARBA" id="ARBA00022448"/>
    </source>
</evidence>
<evidence type="ECO:0000256" key="16">
    <source>
        <dbReference type="SAM" id="Phobius"/>
    </source>
</evidence>
<evidence type="ECO:0000256" key="11">
    <source>
        <dbReference type="ARBA" id="ARBA00022723"/>
    </source>
</evidence>
<evidence type="ECO:0000256" key="12">
    <source>
        <dbReference type="ARBA" id="ARBA00022982"/>
    </source>
</evidence>
<keyword evidence="14" id="KW-0408">Iron</keyword>
<dbReference type="CDD" id="cd03495">
    <property type="entry name" value="SQR_TypeC_SdhD_like"/>
    <property type="match status" value="1"/>
</dbReference>
<dbReference type="GO" id="GO:0016020">
    <property type="term" value="C:membrane"/>
    <property type="evidence" value="ECO:0007669"/>
    <property type="project" value="UniProtKB-SubCell"/>
</dbReference>
<dbReference type="NCBIfam" id="TIGR02968">
    <property type="entry name" value="succ_dehyd_anc"/>
    <property type="match status" value="1"/>
</dbReference>
<keyword evidence="10 16" id="KW-0812">Transmembrane</keyword>
<dbReference type="InterPro" id="IPR014312">
    <property type="entry name" value="Succ_DH_anchor"/>
</dbReference>
<organism evidence="17 18">
    <name type="scientific">Sphingomonas taxi</name>
    <dbReference type="NCBI Taxonomy" id="1549858"/>
    <lineage>
        <taxon>Bacteria</taxon>
        <taxon>Pseudomonadati</taxon>
        <taxon>Pseudomonadota</taxon>
        <taxon>Alphaproteobacteria</taxon>
        <taxon>Sphingomonadales</taxon>
        <taxon>Sphingomonadaceae</taxon>
        <taxon>Sphingomonas</taxon>
    </lineage>
</organism>
<dbReference type="SUPFAM" id="SSF81343">
    <property type="entry name" value="Fumarate reductase respiratory complex transmembrane subunits"/>
    <property type="match status" value="1"/>
</dbReference>
<comment type="subcellular location">
    <subcellularLocation>
        <location evidence="3">Membrane</location>
        <topology evidence="3">Multi-pass membrane protein</topology>
    </subcellularLocation>
</comment>
<evidence type="ECO:0000256" key="15">
    <source>
        <dbReference type="ARBA" id="ARBA00023136"/>
    </source>
</evidence>
<gene>
    <name evidence="17" type="primary">sdhD</name>
    <name evidence="17" type="ORF">DI544_09135</name>
</gene>
<evidence type="ECO:0000256" key="2">
    <source>
        <dbReference type="ARBA" id="ARBA00004050"/>
    </source>
</evidence>
<sequence>MGTEIGRVRGYGSAHHGPQHWWHQKLTAGSNFLLVVWLLASIAMLPSYDHGTVRLWLGSPWAAVPMALLIASVFYHFRLGLQVVIEDYSHKESRIVLTVLVNLFTAATAGVAIFSILKVAFGSQA</sequence>
<comment type="subunit">
    <text evidence="5">Part of an enzyme complex containing four subunits: a flavoprotein, an iron-sulfur protein, plus two membrane-anchoring proteins, SdhC and SdhD.</text>
</comment>
<protein>
    <recommendedName>
        <fullName evidence="6">Succinate dehydrogenase hydrophobic membrane anchor subunit</fullName>
    </recommendedName>
</protein>
<dbReference type="AlphaFoldDB" id="A0A2W5QZW6"/>
<dbReference type="GO" id="GO:0006099">
    <property type="term" value="P:tricarboxylic acid cycle"/>
    <property type="evidence" value="ECO:0007669"/>
    <property type="project" value="UniProtKB-UniPathway"/>
</dbReference>
<dbReference type="GO" id="GO:0046872">
    <property type="term" value="F:metal ion binding"/>
    <property type="evidence" value="ECO:0007669"/>
    <property type="project" value="UniProtKB-KW"/>
</dbReference>
<reference evidence="17 18" key="1">
    <citation type="submission" date="2017-08" db="EMBL/GenBank/DDBJ databases">
        <title>Infants hospitalized years apart are colonized by the same room-sourced microbial strains.</title>
        <authorList>
            <person name="Brooks B."/>
            <person name="Olm M.R."/>
            <person name="Firek B.A."/>
            <person name="Baker R."/>
            <person name="Thomas B.C."/>
            <person name="Morowitz M.J."/>
            <person name="Banfield J.F."/>
        </authorList>
    </citation>
    <scope>NUCLEOTIDE SEQUENCE [LARGE SCALE GENOMIC DNA]</scope>
    <source>
        <strain evidence="17">S2_005_001_R1_22</strain>
    </source>
</reference>
<proteinExistence type="predicted"/>
<evidence type="ECO:0000256" key="10">
    <source>
        <dbReference type="ARBA" id="ARBA00022692"/>
    </source>
</evidence>
<feature type="transmembrane region" description="Helical" evidence="16">
    <location>
        <begin position="28"/>
        <end position="48"/>
    </location>
</feature>
<feature type="transmembrane region" description="Helical" evidence="16">
    <location>
        <begin position="95"/>
        <end position="117"/>
    </location>
</feature>
<evidence type="ECO:0000313" key="18">
    <source>
        <dbReference type="Proteomes" id="UP000249229"/>
    </source>
</evidence>
<dbReference type="EMBL" id="QFQI01000005">
    <property type="protein sequence ID" value="PZQ60543.1"/>
    <property type="molecule type" value="Genomic_DNA"/>
</dbReference>
<keyword evidence="11" id="KW-0479">Metal-binding</keyword>
<evidence type="ECO:0000256" key="4">
    <source>
        <dbReference type="ARBA" id="ARBA00005163"/>
    </source>
</evidence>
<evidence type="ECO:0000256" key="1">
    <source>
        <dbReference type="ARBA" id="ARBA00001971"/>
    </source>
</evidence>
<evidence type="ECO:0000256" key="6">
    <source>
        <dbReference type="ARBA" id="ARBA00019425"/>
    </source>
</evidence>
<evidence type="ECO:0000256" key="9">
    <source>
        <dbReference type="ARBA" id="ARBA00022617"/>
    </source>
</evidence>
<dbReference type="InterPro" id="IPR000701">
    <property type="entry name" value="SuccDH_FuR_B_TM-su"/>
</dbReference>
<name>A0A2W5QZW6_9SPHN</name>
<feature type="transmembrane region" description="Helical" evidence="16">
    <location>
        <begin position="55"/>
        <end position="75"/>
    </location>
</feature>
<accession>A0A2W5QZW6</accession>
<keyword evidence="8" id="KW-0816">Tricarboxylic acid cycle</keyword>
<dbReference type="UniPathway" id="UPA00223"/>
<keyword evidence="7" id="KW-0813">Transport</keyword>
<keyword evidence="12" id="KW-0249">Electron transport</keyword>
<evidence type="ECO:0000313" key="17">
    <source>
        <dbReference type="EMBL" id="PZQ60543.1"/>
    </source>
</evidence>
<comment type="caution">
    <text evidence="17">The sequence shown here is derived from an EMBL/GenBank/DDBJ whole genome shotgun (WGS) entry which is preliminary data.</text>
</comment>
<evidence type="ECO:0000256" key="8">
    <source>
        <dbReference type="ARBA" id="ARBA00022532"/>
    </source>
</evidence>
<dbReference type="GO" id="GO:0020037">
    <property type="term" value="F:heme binding"/>
    <property type="evidence" value="ECO:0007669"/>
    <property type="project" value="InterPro"/>
</dbReference>
<evidence type="ECO:0000256" key="3">
    <source>
        <dbReference type="ARBA" id="ARBA00004141"/>
    </source>
</evidence>
<evidence type="ECO:0000256" key="5">
    <source>
        <dbReference type="ARBA" id="ARBA00011558"/>
    </source>
</evidence>
<comment type="pathway">
    <text evidence="4">Carbohydrate metabolism; tricarboxylic acid cycle.</text>
</comment>
<dbReference type="Gene3D" id="1.20.1300.10">
    <property type="entry name" value="Fumarate reductase/succinate dehydrogenase, transmembrane subunit"/>
    <property type="match status" value="1"/>
</dbReference>
<keyword evidence="15 16" id="KW-0472">Membrane</keyword>
<comment type="cofactor">
    <cofactor evidence="1">
        <name>heme</name>
        <dbReference type="ChEBI" id="CHEBI:30413"/>
    </cofactor>
</comment>
<dbReference type="Pfam" id="PF01127">
    <property type="entry name" value="Sdh_cyt"/>
    <property type="match status" value="1"/>
</dbReference>
<dbReference type="Proteomes" id="UP000249229">
    <property type="component" value="Unassembled WGS sequence"/>
</dbReference>
<keyword evidence="9" id="KW-0349">Heme</keyword>
<evidence type="ECO:0000256" key="13">
    <source>
        <dbReference type="ARBA" id="ARBA00022989"/>
    </source>
</evidence>
<dbReference type="InterPro" id="IPR034804">
    <property type="entry name" value="SQR/QFR_C/D"/>
</dbReference>
<evidence type="ECO:0000256" key="14">
    <source>
        <dbReference type="ARBA" id="ARBA00023004"/>
    </source>
</evidence>
<keyword evidence="13 16" id="KW-1133">Transmembrane helix</keyword>